<evidence type="ECO:0000259" key="7">
    <source>
        <dbReference type="PROSITE" id="PS50110"/>
    </source>
</evidence>
<proteinExistence type="predicted"/>
<feature type="domain" description="Response regulatory" evidence="7">
    <location>
        <begin position="3"/>
        <end position="119"/>
    </location>
</feature>
<evidence type="ECO:0000259" key="6">
    <source>
        <dbReference type="PROSITE" id="PS50043"/>
    </source>
</evidence>
<keyword evidence="1 5" id="KW-0597">Phosphoprotein</keyword>
<dbReference type="Proteomes" id="UP001068379">
    <property type="component" value="Unassembled WGS sequence"/>
</dbReference>
<dbReference type="InterPro" id="IPR016032">
    <property type="entry name" value="Sig_transdc_resp-reg_C-effctor"/>
</dbReference>
<dbReference type="SMART" id="SM00421">
    <property type="entry name" value="HTH_LUXR"/>
    <property type="match status" value="1"/>
</dbReference>
<keyword evidence="3" id="KW-0238">DNA-binding</keyword>
<keyword evidence="2" id="KW-0805">Transcription regulation</keyword>
<dbReference type="Pfam" id="PF00196">
    <property type="entry name" value="GerE"/>
    <property type="match status" value="1"/>
</dbReference>
<sequence length="226" mass="24899">MISLLLADDHTLLREGLKRLLHQTSDILVEGEAGNGQEVLALLARRHWNVLVLDMSMPGRDGIDLIRQIKTEYPGVPILVLTMHGEQQYATRAIKAGASGYLTKDGAAEELVQAVRKVAMGGRFLSQALAESIAFDGRGDGGDSPHLLLSDREFTVFQLLAEGQNNAEIARRLFISVKTVSTYKTRLFLKMHMRNQADLVRYAISHHLLNDPGPLDSHPAQPNTGN</sequence>
<dbReference type="PRINTS" id="PR00038">
    <property type="entry name" value="HTHLUXR"/>
</dbReference>
<dbReference type="Gene3D" id="3.40.50.2300">
    <property type="match status" value="1"/>
</dbReference>
<dbReference type="PROSITE" id="PS50110">
    <property type="entry name" value="RESPONSE_REGULATORY"/>
    <property type="match status" value="1"/>
</dbReference>
<evidence type="ECO:0000256" key="2">
    <source>
        <dbReference type="ARBA" id="ARBA00023015"/>
    </source>
</evidence>
<dbReference type="InterPro" id="IPR058245">
    <property type="entry name" value="NreC/VraR/RcsB-like_REC"/>
</dbReference>
<evidence type="ECO:0000256" key="4">
    <source>
        <dbReference type="ARBA" id="ARBA00023163"/>
    </source>
</evidence>
<reference evidence="8" key="1">
    <citation type="submission" date="2022-12" db="EMBL/GenBank/DDBJ databases">
        <title>Bacterial isolates from different developmental stages of Nematostella vectensis.</title>
        <authorList>
            <person name="Fraune S."/>
        </authorList>
    </citation>
    <scope>NUCLEOTIDE SEQUENCE</scope>
    <source>
        <strain evidence="8">G21619-S1</strain>
    </source>
</reference>
<dbReference type="Pfam" id="PF00072">
    <property type="entry name" value="Response_reg"/>
    <property type="match status" value="1"/>
</dbReference>
<dbReference type="SUPFAM" id="SSF46894">
    <property type="entry name" value="C-terminal effector domain of the bipartite response regulators"/>
    <property type="match status" value="1"/>
</dbReference>
<dbReference type="InterPro" id="IPR000792">
    <property type="entry name" value="Tscrpt_reg_LuxR_C"/>
</dbReference>
<dbReference type="PROSITE" id="PS50043">
    <property type="entry name" value="HTH_LUXR_2"/>
    <property type="match status" value="1"/>
</dbReference>
<dbReference type="SMART" id="SM00448">
    <property type="entry name" value="REC"/>
    <property type="match status" value="1"/>
</dbReference>
<comment type="caution">
    <text evidence="8">The sequence shown here is derived from an EMBL/GenBank/DDBJ whole genome shotgun (WGS) entry which is preliminary data.</text>
</comment>
<dbReference type="InterPro" id="IPR039420">
    <property type="entry name" value="WalR-like"/>
</dbReference>
<gene>
    <name evidence="8" type="ORF">O4H32_09950</name>
</gene>
<feature type="domain" description="HTH luxR-type" evidence="6">
    <location>
        <begin position="142"/>
        <end position="207"/>
    </location>
</feature>
<dbReference type="EMBL" id="JAPWHE010000006">
    <property type="protein sequence ID" value="MCZ4330271.1"/>
    <property type="molecule type" value="Genomic_DNA"/>
</dbReference>
<dbReference type="PANTHER" id="PTHR43214:SF41">
    <property type="entry name" value="NITRATE_NITRITE RESPONSE REGULATOR PROTEIN NARP"/>
    <property type="match status" value="1"/>
</dbReference>
<dbReference type="InterPro" id="IPR011006">
    <property type="entry name" value="CheY-like_superfamily"/>
</dbReference>
<keyword evidence="4" id="KW-0804">Transcription</keyword>
<accession>A0ABT4M4P6</accession>
<evidence type="ECO:0000313" key="9">
    <source>
        <dbReference type="Proteomes" id="UP001068379"/>
    </source>
</evidence>
<dbReference type="CDD" id="cd06170">
    <property type="entry name" value="LuxR_C_like"/>
    <property type="match status" value="1"/>
</dbReference>
<dbReference type="SUPFAM" id="SSF52172">
    <property type="entry name" value="CheY-like"/>
    <property type="match status" value="1"/>
</dbReference>
<dbReference type="CDD" id="cd17535">
    <property type="entry name" value="REC_NarL-like"/>
    <property type="match status" value="1"/>
</dbReference>
<dbReference type="PROSITE" id="PS00622">
    <property type="entry name" value="HTH_LUXR_1"/>
    <property type="match status" value="1"/>
</dbReference>
<dbReference type="InterPro" id="IPR001789">
    <property type="entry name" value="Sig_transdc_resp-reg_receiver"/>
</dbReference>
<evidence type="ECO:0000313" key="8">
    <source>
        <dbReference type="EMBL" id="MCZ4330271.1"/>
    </source>
</evidence>
<evidence type="ECO:0000256" key="3">
    <source>
        <dbReference type="ARBA" id="ARBA00023125"/>
    </source>
</evidence>
<feature type="modified residue" description="4-aspartylphosphate" evidence="5">
    <location>
        <position position="54"/>
    </location>
</feature>
<name>A0ABT4M4P6_9BURK</name>
<protein>
    <submittedName>
        <fullName evidence="8">Response regulator transcription factor</fullName>
    </submittedName>
</protein>
<evidence type="ECO:0000256" key="5">
    <source>
        <dbReference type="PROSITE-ProRule" id="PRU00169"/>
    </source>
</evidence>
<organism evidence="8 9">
    <name type="scientific">Castellaniella denitrificans</name>
    <dbReference type="NCBI Taxonomy" id="56119"/>
    <lineage>
        <taxon>Bacteria</taxon>
        <taxon>Pseudomonadati</taxon>
        <taxon>Pseudomonadota</taxon>
        <taxon>Betaproteobacteria</taxon>
        <taxon>Burkholderiales</taxon>
        <taxon>Alcaligenaceae</taxon>
        <taxon>Castellaniella</taxon>
    </lineage>
</organism>
<evidence type="ECO:0000256" key="1">
    <source>
        <dbReference type="ARBA" id="ARBA00022553"/>
    </source>
</evidence>
<dbReference type="RefSeq" id="WP_269358743.1">
    <property type="nucleotide sequence ID" value="NZ_JAPWHE010000006.1"/>
</dbReference>
<dbReference type="PANTHER" id="PTHR43214">
    <property type="entry name" value="TWO-COMPONENT RESPONSE REGULATOR"/>
    <property type="match status" value="1"/>
</dbReference>
<keyword evidence="9" id="KW-1185">Reference proteome</keyword>